<protein>
    <submittedName>
        <fullName evidence="1">Uncharacterized protein</fullName>
    </submittedName>
</protein>
<name>A0A0A9BE23_ARUDO</name>
<evidence type="ECO:0000313" key="1">
    <source>
        <dbReference type="EMBL" id="JAD62204.1"/>
    </source>
</evidence>
<proteinExistence type="predicted"/>
<dbReference type="AlphaFoldDB" id="A0A0A9BE23"/>
<organism evidence="1">
    <name type="scientific">Arundo donax</name>
    <name type="common">Giant reed</name>
    <name type="synonym">Donax arundinaceus</name>
    <dbReference type="NCBI Taxonomy" id="35708"/>
    <lineage>
        <taxon>Eukaryota</taxon>
        <taxon>Viridiplantae</taxon>
        <taxon>Streptophyta</taxon>
        <taxon>Embryophyta</taxon>
        <taxon>Tracheophyta</taxon>
        <taxon>Spermatophyta</taxon>
        <taxon>Magnoliopsida</taxon>
        <taxon>Liliopsida</taxon>
        <taxon>Poales</taxon>
        <taxon>Poaceae</taxon>
        <taxon>PACMAD clade</taxon>
        <taxon>Arundinoideae</taxon>
        <taxon>Arundineae</taxon>
        <taxon>Arundo</taxon>
    </lineage>
</organism>
<dbReference type="EMBL" id="GBRH01235691">
    <property type="protein sequence ID" value="JAD62204.1"/>
    <property type="molecule type" value="Transcribed_RNA"/>
</dbReference>
<reference evidence="1" key="1">
    <citation type="submission" date="2014-09" db="EMBL/GenBank/DDBJ databases">
        <authorList>
            <person name="Magalhaes I.L.F."/>
            <person name="Oliveira U."/>
            <person name="Santos F.R."/>
            <person name="Vidigal T.H.D.A."/>
            <person name="Brescovit A.D."/>
            <person name="Santos A.J."/>
        </authorList>
    </citation>
    <scope>NUCLEOTIDE SEQUENCE</scope>
    <source>
        <tissue evidence="1">Shoot tissue taken approximately 20 cm above the soil surface</tissue>
    </source>
</reference>
<reference evidence="1" key="2">
    <citation type="journal article" date="2015" name="Data Brief">
        <title>Shoot transcriptome of the giant reed, Arundo donax.</title>
        <authorList>
            <person name="Barrero R.A."/>
            <person name="Guerrero F.D."/>
            <person name="Moolhuijzen P."/>
            <person name="Goolsby J.A."/>
            <person name="Tidwell J."/>
            <person name="Bellgard S.E."/>
            <person name="Bellgard M.I."/>
        </authorList>
    </citation>
    <scope>NUCLEOTIDE SEQUENCE</scope>
    <source>
        <tissue evidence="1">Shoot tissue taken approximately 20 cm above the soil surface</tissue>
    </source>
</reference>
<accession>A0A0A9BE23</accession>
<sequence>MFIWRLSLFRCSLCYYPKMHDLLLCILF</sequence>